<proteinExistence type="predicted"/>
<evidence type="ECO:0000256" key="1">
    <source>
        <dbReference type="SAM" id="MobiDB-lite"/>
    </source>
</evidence>
<comment type="caution">
    <text evidence="2">The sequence shown here is derived from an EMBL/GenBank/DDBJ whole genome shotgun (WGS) entry which is preliminary data.</text>
</comment>
<feature type="region of interest" description="Disordered" evidence="1">
    <location>
        <begin position="1"/>
        <end position="44"/>
    </location>
</feature>
<reference evidence="2" key="1">
    <citation type="submission" date="2019-08" db="EMBL/GenBank/DDBJ databases">
        <title>The genome of the North American firefly Photinus pyralis.</title>
        <authorList>
            <consortium name="Photinus pyralis genome working group"/>
            <person name="Fallon T.R."/>
            <person name="Sander Lower S.E."/>
            <person name="Weng J.-K."/>
        </authorList>
    </citation>
    <scope>NUCLEOTIDE SEQUENCE</scope>
    <source>
        <strain evidence="2">TRF0915ILg1</strain>
        <tissue evidence="2">Whole body</tissue>
    </source>
</reference>
<name>A0A8K0D1X9_IGNLU</name>
<gene>
    <name evidence="2" type="ORF">ILUMI_10693</name>
</gene>
<sequence length="138" mass="15292">MDEEDVSIPSQFMESTTEEYIVDDDGMLHKTSGEDSSSQTSLSRGSSIMLMYKNIEATPLKKRKRSEPANIDEAASVALKVLSKTIESRNSHTTAASNDDVAFANFIIAKLKQITDENVRIEVEEAITKCIYNGIKKV</sequence>
<feature type="compositionally biased region" description="Acidic residues" evidence="1">
    <location>
        <begin position="16"/>
        <end position="25"/>
    </location>
</feature>
<dbReference type="AlphaFoldDB" id="A0A8K0D1X9"/>
<organism evidence="2 3">
    <name type="scientific">Ignelater luminosus</name>
    <name type="common">Cucubano</name>
    <name type="synonym">Pyrophorus luminosus</name>
    <dbReference type="NCBI Taxonomy" id="2038154"/>
    <lineage>
        <taxon>Eukaryota</taxon>
        <taxon>Metazoa</taxon>
        <taxon>Ecdysozoa</taxon>
        <taxon>Arthropoda</taxon>
        <taxon>Hexapoda</taxon>
        <taxon>Insecta</taxon>
        <taxon>Pterygota</taxon>
        <taxon>Neoptera</taxon>
        <taxon>Endopterygota</taxon>
        <taxon>Coleoptera</taxon>
        <taxon>Polyphaga</taxon>
        <taxon>Elateriformia</taxon>
        <taxon>Elateroidea</taxon>
        <taxon>Elateridae</taxon>
        <taxon>Agrypninae</taxon>
        <taxon>Pyrophorini</taxon>
        <taxon>Ignelater</taxon>
    </lineage>
</organism>
<keyword evidence="3" id="KW-1185">Reference proteome</keyword>
<evidence type="ECO:0000313" key="2">
    <source>
        <dbReference type="EMBL" id="KAF2895487.1"/>
    </source>
</evidence>
<dbReference type="EMBL" id="VTPC01005885">
    <property type="protein sequence ID" value="KAF2895487.1"/>
    <property type="molecule type" value="Genomic_DNA"/>
</dbReference>
<protein>
    <submittedName>
        <fullName evidence="2">Uncharacterized protein</fullName>
    </submittedName>
</protein>
<dbReference type="OrthoDB" id="6819635at2759"/>
<evidence type="ECO:0000313" key="3">
    <source>
        <dbReference type="Proteomes" id="UP000801492"/>
    </source>
</evidence>
<dbReference type="Proteomes" id="UP000801492">
    <property type="component" value="Unassembled WGS sequence"/>
</dbReference>
<accession>A0A8K0D1X9</accession>